<protein>
    <submittedName>
        <fullName evidence="2">TonB-dependent receptor</fullName>
    </submittedName>
</protein>
<dbReference type="OrthoDB" id="1108759at2"/>
<dbReference type="SUPFAM" id="SSF49464">
    <property type="entry name" value="Carboxypeptidase regulatory domain-like"/>
    <property type="match status" value="1"/>
</dbReference>
<dbReference type="Pfam" id="PF13715">
    <property type="entry name" value="CarbopepD_reg_2"/>
    <property type="match status" value="1"/>
</dbReference>
<evidence type="ECO:0000259" key="1">
    <source>
        <dbReference type="Pfam" id="PF07715"/>
    </source>
</evidence>
<evidence type="ECO:0000313" key="3">
    <source>
        <dbReference type="Proteomes" id="UP000321533"/>
    </source>
</evidence>
<name>A0A5B8V7A4_9BACT</name>
<evidence type="ECO:0000313" key="2">
    <source>
        <dbReference type="EMBL" id="QEC67202.1"/>
    </source>
</evidence>
<organism evidence="2 3">
    <name type="scientific">Panacibacter ginsenosidivorans</name>
    <dbReference type="NCBI Taxonomy" id="1813871"/>
    <lineage>
        <taxon>Bacteria</taxon>
        <taxon>Pseudomonadati</taxon>
        <taxon>Bacteroidota</taxon>
        <taxon>Chitinophagia</taxon>
        <taxon>Chitinophagales</taxon>
        <taxon>Chitinophagaceae</taxon>
        <taxon>Panacibacter</taxon>
    </lineage>
</organism>
<gene>
    <name evidence="2" type="ORF">FRZ67_07800</name>
</gene>
<dbReference type="InterPro" id="IPR037066">
    <property type="entry name" value="Plug_dom_sf"/>
</dbReference>
<feature type="domain" description="TonB-dependent receptor plug" evidence="1">
    <location>
        <begin position="150"/>
        <end position="220"/>
    </location>
</feature>
<dbReference type="InterPro" id="IPR012910">
    <property type="entry name" value="Plug_dom"/>
</dbReference>
<sequence length="837" mass="94786">MLKEWYKGVFLVVFCFGAMCVAAQKKVASISGKVIDENDKTISGVIVQVLNIAKNTITNDSGYFKIEVQSNKAVALVFSFTGYASVQKNFYLSVGEEEKVTIKLQHSVKELQGVTVTDQRDRRQPGLINIDASKALLNPSPIGGIEGLIKFFVGSNNELTSQYSVRGGSYDENLVYVNDFEVYRPYLTRSGQQEGLSFINPELTSGVKFYNGGFSAKYGDKMSSVLDVTYKKPVRNGGSAYFGLLEQGFHLEGVAKNNKVTYLIGVRNRTNQNLVSSQETKGNYIPSSADLQTLITWQASTKWKLEALANLSQTKFSLTPTESQLTAAVFSPLFSQNLGLDIFFEGHEKDKYSTNFVGLTAINQPTKRLQLKWMLGYFNDYEEENIDITGAYLFGERDYDPVTGQSGAVINPLGAGINQTYARNKLNINVWSASHKGSLDKGRNFLQWGNTIERQLVNDKLHEWVYNDSAGYSLPYNPGNFNLFSSLNNNADFGITRFSGYIQDNIRFHDSSGFILNAGIRYNYNTLNKEFLVSPRLGFSFKPKNWEKDIIIRGAAGVYVQPPFYREMRRYDGSINYDLKSQKSYQVTFGFDNNFKLFQRPARFTTEAYYKHMTDVVPYDIDNVRLRYYGTNNAKAYAAGIEARLFGEIVKDAESWISLGFMRTKEDIDNDQYTTYKNAAGEIIGPNTTDKIPADSAVNSIGYLRRPTDRLVTFGMFFQDYLSTNKNFKVYFSTLFGSNMPFNIPGSTRYRNALEIPPYIRVDLGFSTQLLGQESKRRGHSPFRNFENIWASLEIFNVVDRANTISYQLIKDFSNNTFAMPNRLTPRLLNFKIVAKW</sequence>
<dbReference type="SUPFAM" id="SSF56935">
    <property type="entry name" value="Porins"/>
    <property type="match status" value="1"/>
</dbReference>
<dbReference type="Pfam" id="PF07715">
    <property type="entry name" value="Plug"/>
    <property type="match status" value="1"/>
</dbReference>
<keyword evidence="3" id="KW-1185">Reference proteome</keyword>
<dbReference type="Gene3D" id="2.60.40.1120">
    <property type="entry name" value="Carboxypeptidase-like, regulatory domain"/>
    <property type="match status" value="1"/>
</dbReference>
<proteinExistence type="predicted"/>
<dbReference type="RefSeq" id="WP_147189009.1">
    <property type="nucleotide sequence ID" value="NZ_CP042435.1"/>
</dbReference>
<dbReference type="Gene3D" id="2.170.130.10">
    <property type="entry name" value="TonB-dependent receptor, plug domain"/>
    <property type="match status" value="1"/>
</dbReference>
<dbReference type="KEGG" id="pgin:FRZ67_07800"/>
<reference evidence="2 3" key="1">
    <citation type="journal article" date="2016" name="Int. J. Syst. Evol. Microbiol.">
        <title>Panacibacter ginsenosidivorans gen. nov., sp. nov., with ginsenoside converting activity isolated from soil of a ginseng field.</title>
        <authorList>
            <person name="Siddiqi M.Z."/>
            <person name="Muhammad Shafi S."/>
            <person name="Choi K.D."/>
            <person name="Im W.T."/>
        </authorList>
    </citation>
    <scope>NUCLEOTIDE SEQUENCE [LARGE SCALE GENOMIC DNA]</scope>
    <source>
        <strain evidence="2 3">Gsoil1550</strain>
    </source>
</reference>
<accession>A0A5B8V7A4</accession>
<dbReference type="InterPro" id="IPR008969">
    <property type="entry name" value="CarboxyPept-like_regulatory"/>
</dbReference>
<dbReference type="EMBL" id="CP042435">
    <property type="protein sequence ID" value="QEC67202.1"/>
    <property type="molecule type" value="Genomic_DNA"/>
</dbReference>
<dbReference type="AlphaFoldDB" id="A0A5B8V7A4"/>
<dbReference type="Proteomes" id="UP000321533">
    <property type="component" value="Chromosome"/>
</dbReference>
<keyword evidence="2" id="KW-0675">Receptor</keyword>